<sequence>MEIRVLKYFLAVAREENITRAAQLLHVTQPTLSRQIMQMEEELGVKLFTRSKHNIVLTEDGMLLKRRAQELIALADKTKRDFIREEEKLSGEITIGSGEFRSTRIFSQIMAAFQEKHPLVSYRIYSGNADNIKDQIERGLLDIGVMGGPTDIQKYNFVPMPVKERWGVLTRLDSGLAEKEKITPEDLEGIPLITTSREYVQNDLANWLGGAYGQMHIAASGNLLYNEAMMAESGIGTVICIKLDCIYENLRFIPLYPPVETVTALVWKKDQVFSPTTAAFIEYASQYLKGISNDKI</sequence>
<dbReference type="PANTHER" id="PTHR30419:SF8">
    <property type="entry name" value="NITROGEN ASSIMILATION TRANSCRIPTIONAL ACTIVATOR-RELATED"/>
    <property type="match status" value="1"/>
</dbReference>
<dbReference type="PANTHER" id="PTHR30419">
    <property type="entry name" value="HTH-TYPE TRANSCRIPTIONAL REGULATOR YBHD"/>
    <property type="match status" value="1"/>
</dbReference>
<dbReference type="RefSeq" id="WP_186857223.1">
    <property type="nucleotide sequence ID" value="NZ_JACOON010000002.1"/>
</dbReference>
<proteinExistence type="inferred from homology"/>
<gene>
    <name evidence="6" type="ORF">H8S18_05100</name>
</gene>
<reference evidence="6 7" key="1">
    <citation type="submission" date="2020-08" db="EMBL/GenBank/DDBJ databases">
        <title>Genome public.</title>
        <authorList>
            <person name="Liu C."/>
            <person name="Sun Q."/>
        </authorList>
    </citation>
    <scope>NUCLEOTIDE SEQUENCE [LARGE SCALE GENOMIC DNA]</scope>
    <source>
        <strain evidence="6 7">NSJ-35</strain>
    </source>
</reference>
<evidence type="ECO:0000256" key="2">
    <source>
        <dbReference type="ARBA" id="ARBA00023015"/>
    </source>
</evidence>
<dbReference type="PROSITE" id="PS50931">
    <property type="entry name" value="HTH_LYSR"/>
    <property type="match status" value="1"/>
</dbReference>
<evidence type="ECO:0000259" key="5">
    <source>
        <dbReference type="PROSITE" id="PS50931"/>
    </source>
</evidence>
<dbReference type="InterPro" id="IPR036388">
    <property type="entry name" value="WH-like_DNA-bd_sf"/>
</dbReference>
<keyword evidence="3" id="KW-0238">DNA-binding</keyword>
<evidence type="ECO:0000256" key="3">
    <source>
        <dbReference type="ARBA" id="ARBA00023125"/>
    </source>
</evidence>
<dbReference type="CDD" id="cd05466">
    <property type="entry name" value="PBP2_LTTR_substrate"/>
    <property type="match status" value="1"/>
</dbReference>
<dbReference type="EMBL" id="JACOON010000002">
    <property type="protein sequence ID" value="MBC5647704.1"/>
    <property type="molecule type" value="Genomic_DNA"/>
</dbReference>
<dbReference type="SUPFAM" id="SSF46785">
    <property type="entry name" value="Winged helix' DNA-binding domain"/>
    <property type="match status" value="1"/>
</dbReference>
<dbReference type="Pfam" id="PF03466">
    <property type="entry name" value="LysR_substrate"/>
    <property type="match status" value="1"/>
</dbReference>
<evidence type="ECO:0000256" key="4">
    <source>
        <dbReference type="ARBA" id="ARBA00023163"/>
    </source>
</evidence>
<comment type="similarity">
    <text evidence="1">Belongs to the LysR transcriptional regulatory family.</text>
</comment>
<feature type="domain" description="HTH lysR-type" evidence="5">
    <location>
        <begin position="1"/>
        <end position="58"/>
    </location>
</feature>
<dbReference type="Proteomes" id="UP000606889">
    <property type="component" value="Unassembled WGS sequence"/>
</dbReference>
<evidence type="ECO:0000313" key="7">
    <source>
        <dbReference type="Proteomes" id="UP000606889"/>
    </source>
</evidence>
<dbReference type="InterPro" id="IPR036390">
    <property type="entry name" value="WH_DNA-bd_sf"/>
</dbReference>
<protein>
    <submittedName>
        <fullName evidence="6">LysR family transcriptional regulator</fullName>
    </submittedName>
</protein>
<dbReference type="Gene3D" id="3.40.190.290">
    <property type="match status" value="1"/>
</dbReference>
<comment type="caution">
    <text evidence="6">The sequence shown here is derived from an EMBL/GenBank/DDBJ whole genome shotgun (WGS) entry which is preliminary data.</text>
</comment>
<keyword evidence="2" id="KW-0805">Transcription regulation</keyword>
<dbReference type="InterPro" id="IPR000847">
    <property type="entry name" value="LysR_HTH_N"/>
</dbReference>
<evidence type="ECO:0000256" key="1">
    <source>
        <dbReference type="ARBA" id="ARBA00009437"/>
    </source>
</evidence>
<name>A0ABR7EF06_9FIRM</name>
<dbReference type="Pfam" id="PF00126">
    <property type="entry name" value="HTH_1"/>
    <property type="match status" value="1"/>
</dbReference>
<dbReference type="InterPro" id="IPR005119">
    <property type="entry name" value="LysR_subst-bd"/>
</dbReference>
<dbReference type="PRINTS" id="PR00039">
    <property type="entry name" value="HTHLYSR"/>
</dbReference>
<keyword evidence="4" id="KW-0804">Transcription</keyword>
<dbReference type="Gene3D" id="1.10.10.10">
    <property type="entry name" value="Winged helix-like DNA-binding domain superfamily/Winged helix DNA-binding domain"/>
    <property type="match status" value="1"/>
</dbReference>
<keyword evidence="7" id="KW-1185">Reference proteome</keyword>
<accession>A0ABR7EF06</accession>
<organism evidence="6 7">
    <name type="scientific">Christensenella tenuis</name>
    <dbReference type="NCBI Taxonomy" id="2763033"/>
    <lineage>
        <taxon>Bacteria</taxon>
        <taxon>Bacillati</taxon>
        <taxon>Bacillota</taxon>
        <taxon>Clostridia</taxon>
        <taxon>Christensenellales</taxon>
        <taxon>Christensenellaceae</taxon>
        <taxon>Christensenella</taxon>
    </lineage>
</organism>
<dbReference type="SUPFAM" id="SSF53850">
    <property type="entry name" value="Periplasmic binding protein-like II"/>
    <property type="match status" value="1"/>
</dbReference>
<dbReference type="InterPro" id="IPR050950">
    <property type="entry name" value="HTH-type_LysR_regulators"/>
</dbReference>
<evidence type="ECO:0000313" key="6">
    <source>
        <dbReference type="EMBL" id="MBC5647704.1"/>
    </source>
</evidence>